<dbReference type="RefSeq" id="WP_005010207.1">
    <property type="nucleotide sequence ID" value="NZ_HG422173.1"/>
</dbReference>
<dbReference type="EMBL" id="CAQJ01000078">
    <property type="protein sequence ID" value="CCQ91476.1"/>
    <property type="molecule type" value="Genomic_DNA"/>
</dbReference>
<organism evidence="4 5">
    <name type="scientific">Nitrospina gracilis (strain 3/211)</name>
    <dbReference type="NCBI Taxonomy" id="1266370"/>
    <lineage>
        <taxon>Bacteria</taxon>
        <taxon>Pseudomonadati</taxon>
        <taxon>Nitrospinota/Tectimicrobiota group</taxon>
        <taxon>Nitrospinota</taxon>
        <taxon>Nitrospinia</taxon>
        <taxon>Nitrospinales</taxon>
        <taxon>Nitrospinaceae</taxon>
        <taxon>Nitrospina</taxon>
    </lineage>
</organism>
<protein>
    <submittedName>
        <fullName evidence="4">Uncharacterized protein</fullName>
    </submittedName>
</protein>
<gene>
    <name evidence="4" type="ORF">NITGR_700038</name>
</gene>
<keyword evidence="3" id="KW-0812">Transmembrane</keyword>
<proteinExistence type="predicted"/>
<sequence length="157" mass="18878">MAEETKDPQEEENKEDSAFNDGEFDERTSYSFLFFLCSGALLFVTLWAFWDDEFIRRGYKDFQDTYNEAQYERTRAEYVEVTEKIEGRTEELRQAIAKEEEKLENDEEYQQLADAAWNAQVALDDAKEALKFEKSRLDEYYYYYKKPSMKARTMKWS</sequence>
<dbReference type="STRING" id="1266370.NITGR_700038"/>
<evidence type="ECO:0000256" key="3">
    <source>
        <dbReference type="SAM" id="Phobius"/>
    </source>
</evidence>
<keyword evidence="5" id="KW-1185">Reference proteome</keyword>
<feature type="transmembrane region" description="Helical" evidence="3">
    <location>
        <begin position="30"/>
        <end position="50"/>
    </location>
</feature>
<keyword evidence="3" id="KW-0472">Membrane</keyword>
<evidence type="ECO:0000256" key="2">
    <source>
        <dbReference type="SAM" id="MobiDB-lite"/>
    </source>
</evidence>
<evidence type="ECO:0000256" key="1">
    <source>
        <dbReference type="SAM" id="Coils"/>
    </source>
</evidence>
<dbReference type="AlphaFoldDB" id="M1Z0F5"/>
<dbReference type="HOGENOM" id="CLU_1676022_0_0_0"/>
<feature type="region of interest" description="Disordered" evidence="2">
    <location>
        <begin position="1"/>
        <end position="21"/>
    </location>
</feature>
<evidence type="ECO:0000313" key="5">
    <source>
        <dbReference type="Proteomes" id="UP000011704"/>
    </source>
</evidence>
<accession>M1Z0F5</accession>
<keyword evidence="3" id="KW-1133">Transmembrane helix</keyword>
<keyword evidence="1" id="KW-0175">Coiled coil</keyword>
<comment type="caution">
    <text evidence="4">The sequence shown here is derived from an EMBL/GenBank/DDBJ whole genome shotgun (WGS) entry which is preliminary data.</text>
</comment>
<name>M1Z0F5_NITG3</name>
<dbReference type="Proteomes" id="UP000011704">
    <property type="component" value="Unassembled WGS sequence"/>
</dbReference>
<reference evidence="4 5" key="1">
    <citation type="journal article" date="2013" name="Front. Microbiol.">
        <title>The genome of Nitrospina gracilis illuminates the metabolism and evolution of the major marine nitrite oxidizer.</title>
        <authorList>
            <person name="Luecker S."/>
            <person name="Nowka B."/>
            <person name="Rattei T."/>
            <person name="Spieck E."/>
            <person name="and Daims H."/>
        </authorList>
    </citation>
    <scope>NUCLEOTIDE SEQUENCE [LARGE SCALE GENOMIC DNA]</scope>
    <source>
        <strain evidence="4 5">3/211</strain>
    </source>
</reference>
<feature type="coiled-coil region" evidence="1">
    <location>
        <begin position="82"/>
        <end position="109"/>
    </location>
</feature>
<evidence type="ECO:0000313" key="4">
    <source>
        <dbReference type="EMBL" id="CCQ91476.1"/>
    </source>
</evidence>
<dbReference type="InParanoid" id="M1Z0F5"/>